<organism evidence="8">
    <name type="scientific">Timema monikensis</name>
    <dbReference type="NCBI Taxonomy" id="170555"/>
    <lineage>
        <taxon>Eukaryota</taxon>
        <taxon>Metazoa</taxon>
        <taxon>Ecdysozoa</taxon>
        <taxon>Arthropoda</taxon>
        <taxon>Hexapoda</taxon>
        <taxon>Insecta</taxon>
        <taxon>Pterygota</taxon>
        <taxon>Neoptera</taxon>
        <taxon>Polyneoptera</taxon>
        <taxon>Phasmatodea</taxon>
        <taxon>Timematodea</taxon>
        <taxon>Timematoidea</taxon>
        <taxon>Timematidae</taxon>
        <taxon>Timema</taxon>
    </lineage>
</organism>
<feature type="region of interest" description="Disordered" evidence="6">
    <location>
        <begin position="520"/>
        <end position="555"/>
    </location>
</feature>
<dbReference type="AlphaFoldDB" id="A0A7R9HS33"/>
<evidence type="ECO:0000256" key="4">
    <source>
        <dbReference type="PROSITE-ProRule" id="PRU00322"/>
    </source>
</evidence>
<dbReference type="InterPro" id="IPR036443">
    <property type="entry name" value="Znf_RanBP2_sf"/>
</dbReference>
<sequence length="931" mass="103840">MDSVGAVESSCCRCSNIAIMQLFHELKQKFPAVPDRVVSQCIKKNSHNKETCEVILSHENQTYLLHSYPTVLKMAGEPQINPLSLHGLSLGHCDQECTHCSQQTCESIASSHATECERVSDSLERNSANPQTLPHMTLRDGRPSSDLTGQALTRSLPQFSQVPLQHQFLNLGNIKSIQDLDSLAHIPHYSEDNLNLFQQEGGRIPHSFIFQPDSSVNPQLFQLMKSSLIESHTNSSNDMFSTSDNNSSDLASQGSVTHRVSQENTTISEAPCRSSVSLVSSTSSAVYHKHSNRPSSLNLRPNVLHQCEPHSAPVVSSHFDPFARASPTLRALSEFNTPTVPGPKDIASQVSSTVHGYNPLGNNLLDRRESSSLSQSKDILVDNIQVNVSCSLQRSPGGSTANVGSKTSTAPEVQKIKSTIQVHPAPHYSSHDYWNKEKSKVVNPAFYIQQPRSSTSVNLTLRPPSSEPQPPIDIHSAGTSLTYSTSSYDPQQGFQSQLQIRIGPGRSGSVSAVRTRSSDNMAPLYCTSPPIPTPAPLSHLSEESSEEDSTTSQDEPISVQVAALGGEQLQANTQVVALFQILSRFEQCDELDAREWFESDGNDPGYQHLNDDEIVHQVIEDNDNGSNVRESDDDEEMDAEEAAGPSHSDAYEAFQSAMIWLERQPEGMATQLVLLKRLRDMAAKKPLLAQQLERRNKLRRELQREKLKLHRMQREKNSMQRDLEHRELIKRKSSSLAFPIVTTVLQKVQHLRQEIQWLQDECKMMTTEVDLTSSDSRDDISLTKYSISQKTKTFNCEQKITELFDTTDVALTKQGVEERKCSVPLGETDEEFYKNIYTGQRCRIMPARSHMAYHPRRPFPRGSPPEEGPNWTCSKCTFRNHPLLDKCEECNMPRILLGTAPSGDFPIISPCYCHPKGIHPLTRMTLNGTKD</sequence>
<proteinExistence type="predicted"/>
<dbReference type="Gene3D" id="2.30.30.380">
    <property type="entry name" value="Zn-finger domain of Sec23/24"/>
    <property type="match status" value="1"/>
</dbReference>
<feature type="compositionally biased region" description="Polar residues" evidence="6">
    <location>
        <begin position="477"/>
        <end position="492"/>
    </location>
</feature>
<gene>
    <name evidence="8" type="ORF">TMSB3V08_LOCUS9000</name>
</gene>
<evidence type="ECO:0000256" key="1">
    <source>
        <dbReference type="ARBA" id="ARBA00022723"/>
    </source>
</evidence>
<keyword evidence="3" id="KW-0862">Zinc</keyword>
<feature type="domain" description="RanBP2-type" evidence="7">
    <location>
        <begin position="866"/>
        <end position="896"/>
    </location>
</feature>
<dbReference type="Gene3D" id="1.10.8.10">
    <property type="entry name" value="DNA helicase RuvA subunit, C-terminal domain"/>
    <property type="match status" value="1"/>
</dbReference>
<dbReference type="CDD" id="cd14362">
    <property type="entry name" value="CUE_TAB2_TAB3"/>
    <property type="match status" value="1"/>
</dbReference>
<keyword evidence="5" id="KW-0175">Coiled coil</keyword>
<feature type="region of interest" description="Disordered" evidence="6">
    <location>
        <begin position="620"/>
        <end position="647"/>
    </location>
</feature>
<dbReference type="GO" id="GO:0008270">
    <property type="term" value="F:zinc ion binding"/>
    <property type="evidence" value="ECO:0007669"/>
    <property type="project" value="UniProtKB-KW"/>
</dbReference>
<accession>A0A7R9HS33</accession>
<evidence type="ECO:0000313" key="8">
    <source>
        <dbReference type="EMBL" id="CAD7432289.1"/>
    </source>
</evidence>
<dbReference type="PROSITE" id="PS50199">
    <property type="entry name" value="ZF_RANBP2_2"/>
    <property type="match status" value="1"/>
</dbReference>
<keyword evidence="2 4" id="KW-0863">Zinc-finger</keyword>
<feature type="region of interest" description="Disordered" evidence="6">
    <location>
        <begin position="122"/>
        <end position="145"/>
    </location>
</feature>
<dbReference type="PANTHER" id="PTHR46253">
    <property type="entry name" value="TGF-BETA-ACTIVATED KINASE 1 AND MAP3K7-BINDING PROTEIN TAB"/>
    <property type="match status" value="1"/>
</dbReference>
<reference evidence="8" key="1">
    <citation type="submission" date="2020-11" db="EMBL/GenBank/DDBJ databases">
        <authorList>
            <person name="Tran Van P."/>
        </authorList>
    </citation>
    <scope>NUCLEOTIDE SEQUENCE</scope>
</reference>
<feature type="compositionally biased region" description="Acidic residues" evidence="6">
    <location>
        <begin position="631"/>
        <end position="641"/>
    </location>
</feature>
<evidence type="ECO:0000256" key="5">
    <source>
        <dbReference type="SAM" id="Coils"/>
    </source>
</evidence>
<dbReference type="InterPro" id="IPR001876">
    <property type="entry name" value="Znf_RanBP2"/>
</dbReference>
<dbReference type="SUPFAM" id="SSF90209">
    <property type="entry name" value="Ran binding protein zinc finger-like"/>
    <property type="match status" value="1"/>
</dbReference>
<feature type="coiled-coil region" evidence="5">
    <location>
        <begin position="688"/>
        <end position="722"/>
    </location>
</feature>
<evidence type="ECO:0000256" key="6">
    <source>
        <dbReference type="SAM" id="MobiDB-lite"/>
    </source>
</evidence>
<evidence type="ECO:0000259" key="7">
    <source>
        <dbReference type="PROSITE" id="PS50199"/>
    </source>
</evidence>
<keyword evidence="1" id="KW-0479">Metal-binding</keyword>
<evidence type="ECO:0000256" key="3">
    <source>
        <dbReference type="ARBA" id="ARBA00022833"/>
    </source>
</evidence>
<feature type="region of interest" description="Disordered" evidence="6">
    <location>
        <begin position="455"/>
        <end position="492"/>
    </location>
</feature>
<dbReference type="EMBL" id="OB795465">
    <property type="protein sequence ID" value="CAD7432289.1"/>
    <property type="molecule type" value="Genomic_DNA"/>
</dbReference>
<name>A0A7R9HS33_9NEOP</name>
<dbReference type="PANTHER" id="PTHR46253:SF1">
    <property type="entry name" value="TAB2"/>
    <property type="match status" value="1"/>
</dbReference>
<dbReference type="PROSITE" id="PS01358">
    <property type="entry name" value="ZF_RANBP2_1"/>
    <property type="match status" value="1"/>
</dbReference>
<evidence type="ECO:0000256" key="2">
    <source>
        <dbReference type="ARBA" id="ARBA00022771"/>
    </source>
</evidence>
<feature type="compositionally biased region" description="Polar residues" evidence="6">
    <location>
        <begin position="125"/>
        <end position="134"/>
    </location>
</feature>
<dbReference type="InterPro" id="IPR041911">
    <property type="entry name" value="TAB2/3_CUE"/>
</dbReference>
<feature type="region of interest" description="Disordered" evidence="6">
    <location>
        <begin position="233"/>
        <end position="257"/>
    </location>
</feature>
<protein>
    <recommendedName>
        <fullName evidence="7">RanBP2-type domain-containing protein</fullName>
    </recommendedName>
</protein>